<keyword evidence="4" id="KW-1015">Disulfide bond</keyword>
<dbReference type="FunFam" id="2.10.25.10:FF:000038">
    <property type="entry name" value="Fibrillin 2"/>
    <property type="match status" value="1"/>
</dbReference>
<protein>
    <recommendedName>
        <fullName evidence="6">EGF-like domain-containing protein</fullName>
    </recommendedName>
</protein>
<sequence>MNECHPNAPCINTQGSYHCSCHPTYVGNGFECKADQCYHYKNLSYANRKISYVTPYGSELCESQLPKG</sequence>
<proteinExistence type="predicted"/>
<dbReference type="InterPro" id="IPR000742">
    <property type="entry name" value="EGF"/>
</dbReference>
<evidence type="ECO:0000313" key="7">
    <source>
        <dbReference type="EMBL" id="CAH3159148.1"/>
    </source>
</evidence>
<dbReference type="EMBL" id="CALNXJ010000070">
    <property type="protein sequence ID" value="CAH3159148.1"/>
    <property type="molecule type" value="Genomic_DNA"/>
</dbReference>
<accession>A0AAU9XXS3</accession>
<evidence type="ECO:0000256" key="3">
    <source>
        <dbReference type="ARBA" id="ARBA00022737"/>
    </source>
</evidence>
<organism evidence="7 8">
    <name type="scientific">Pocillopora meandrina</name>
    <dbReference type="NCBI Taxonomy" id="46732"/>
    <lineage>
        <taxon>Eukaryota</taxon>
        <taxon>Metazoa</taxon>
        <taxon>Cnidaria</taxon>
        <taxon>Anthozoa</taxon>
        <taxon>Hexacorallia</taxon>
        <taxon>Scleractinia</taxon>
        <taxon>Astrocoeniina</taxon>
        <taxon>Pocilloporidae</taxon>
        <taxon>Pocillopora</taxon>
    </lineage>
</organism>
<dbReference type="CDD" id="cd00054">
    <property type="entry name" value="EGF_CA"/>
    <property type="match status" value="1"/>
</dbReference>
<comment type="caution">
    <text evidence="5">Lacks conserved residue(s) required for the propagation of feature annotation.</text>
</comment>
<dbReference type="Gene3D" id="2.10.25.10">
    <property type="entry name" value="Laminin"/>
    <property type="match status" value="1"/>
</dbReference>
<comment type="caution">
    <text evidence="7">The sequence shown here is derived from an EMBL/GenBank/DDBJ whole genome shotgun (WGS) entry which is preliminary data.</text>
</comment>
<feature type="domain" description="EGF-like" evidence="6">
    <location>
        <begin position="1"/>
        <end position="31"/>
    </location>
</feature>
<keyword evidence="1 5" id="KW-0245">EGF-like domain</keyword>
<keyword evidence="8" id="KW-1185">Reference proteome</keyword>
<keyword evidence="2" id="KW-0732">Signal</keyword>
<evidence type="ECO:0000313" key="8">
    <source>
        <dbReference type="Proteomes" id="UP001159428"/>
    </source>
</evidence>
<dbReference type="InterPro" id="IPR024731">
    <property type="entry name" value="NELL2-like_EGF"/>
</dbReference>
<evidence type="ECO:0000256" key="1">
    <source>
        <dbReference type="ARBA" id="ARBA00022536"/>
    </source>
</evidence>
<evidence type="ECO:0000256" key="5">
    <source>
        <dbReference type="PROSITE-ProRule" id="PRU00076"/>
    </source>
</evidence>
<evidence type="ECO:0000256" key="2">
    <source>
        <dbReference type="ARBA" id="ARBA00022729"/>
    </source>
</evidence>
<dbReference type="SUPFAM" id="SSF57196">
    <property type="entry name" value="EGF/Laminin"/>
    <property type="match status" value="1"/>
</dbReference>
<dbReference type="Pfam" id="PF12947">
    <property type="entry name" value="EGF_3"/>
    <property type="match status" value="1"/>
</dbReference>
<evidence type="ECO:0000256" key="4">
    <source>
        <dbReference type="ARBA" id="ARBA00023157"/>
    </source>
</evidence>
<reference evidence="7 8" key="1">
    <citation type="submission" date="2022-05" db="EMBL/GenBank/DDBJ databases">
        <authorList>
            <consortium name="Genoscope - CEA"/>
            <person name="William W."/>
        </authorList>
    </citation>
    <scope>NUCLEOTIDE SEQUENCE [LARGE SCALE GENOMIC DNA]</scope>
</reference>
<dbReference type="PROSITE" id="PS50026">
    <property type="entry name" value="EGF_3"/>
    <property type="match status" value="1"/>
</dbReference>
<keyword evidence="3" id="KW-0677">Repeat</keyword>
<dbReference type="AlphaFoldDB" id="A0AAU9XXS3"/>
<dbReference type="Proteomes" id="UP001159428">
    <property type="component" value="Unassembled WGS sequence"/>
</dbReference>
<dbReference type="PROSITE" id="PS00010">
    <property type="entry name" value="ASX_HYDROXYL"/>
    <property type="match status" value="1"/>
</dbReference>
<evidence type="ECO:0000259" key="6">
    <source>
        <dbReference type="PROSITE" id="PS50026"/>
    </source>
</evidence>
<dbReference type="InterPro" id="IPR000152">
    <property type="entry name" value="EGF-type_Asp/Asn_hydroxyl_site"/>
</dbReference>
<gene>
    <name evidence="7" type="ORF">PMEA_00031838</name>
</gene>
<name>A0AAU9XXS3_9CNID</name>